<evidence type="ECO:0000313" key="2">
    <source>
        <dbReference type="EMBL" id="AEX07111.1"/>
    </source>
</evidence>
<dbReference type="KEGG" id="kox:KOX_27020"/>
<dbReference type="CDD" id="cd00882">
    <property type="entry name" value="Ras_like_GTPase"/>
    <property type="match status" value="1"/>
</dbReference>
<reference evidence="2 3" key="1">
    <citation type="journal article" date="2012" name="J. Bacteriol.">
        <title>Complete genome sequence of Klebsiella oxytoca KCTC 1686, used in production of 2,3-butanediol.</title>
        <authorList>
            <person name="Shin S.H."/>
            <person name="Kim S."/>
            <person name="Kim J.Y."/>
            <person name="Lee S."/>
            <person name="Um Y."/>
            <person name="Oh M.K."/>
            <person name="Kim Y.R."/>
            <person name="Lee J."/>
            <person name="Yang K.S."/>
        </authorList>
    </citation>
    <scope>NUCLEOTIDE SEQUENCE [LARGE SCALE GENOMIC DNA]</scope>
    <source>
        <strain evidence="3">ATCC 8724 / DSM 4798 / JCM 20051 / NBRC 3318 / NRRL B-199 / KCTC 1686</strain>
    </source>
</reference>
<dbReference type="PIRSF" id="PIRSF036409">
    <property type="entry name" value="EutP_PduV"/>
    <property type="match status" value="1"/>
</dbReference>
<dbReference type="Pfam" id="PF10662">
    <property type="entry name" value="PduV-EutP"/>
    <property type="match status" value="1"/>
</dbReference>
<dbReference type="GeneID" id="66558528"/>
<dbReference type="Proteomes" id="UP000007843">
    <property type="component" value="Chromosome"/>
</dbReference>
<accession>A0A0H3HKD7</accession>
<dbReference type="PANTHER" id="PTHR40453">
    <property type="entry name" value="PROTEIN YOEF"/>
    <property type="match status" value="1"/>
</dbReference>
<name>A0A0H3HKD7_KLEM8</name>
<gene>
    <name evidence="2" type="ordered locus">KOX_27020</name>
</gene>
<protein>
    <submittedName>
        <fullName evidence="2">Ethanolamine utilization protein EutP</fullName>
    </submittedName>
</protein>
<keyword evidence="1" id="KW-0547">Nucleotide-binding</keyword>
<dbReference type="NCBIfam" id="NF012011">
    <property type="entry name" value="PRK15467.1"/>
    <property type="match status" value="1"/>
</dbReference>
<dbReference type="InterPro" id="IPR012381">
    <property type="entry name" value="EutP_PduV"/>
</dbReference>
<organism evidence="2 3">
    <name type="scientific">Klebsiella michiganensis (strain ATCC 8724 / DSM 4798 / JCM 20051 / NBRC 3318 / NRRL B-199 / KCTC 1686 / BUCSAV 143 / CCM 1901)</name>
    <dbReference type="NCBI Taxonomy" id="1006551"/>
    <lineage>
        <taxon>Bacteria</taxon>
        <taxon>Pseudomonadati</taxon>
        <taxon>Pseudomonadota</taxon>
        <taxon>Gammaproteobacteria</taxon>
        <taxon>Enterobacterales</taxon>
        <taxon>Enterobacteriaceae</taxon>
        <taxon>Klebsiella/Raoultella group</taxon>
        <taxon>Klebsiella</taxon>
    </lineage>
</organism>
<dbReference type="PANTHER" id="PTHR40453:SF2">
    <property type="entry name" value="ACETATE KINASE EUTP-RELATED"/>
    <property type="match status" value="1"/>
</dbReference>
<dbReference type="GO" id="GO:0005524">
    <property type="term" value="F:ATP binding"/>
    <property type="evidence" value="ECO:0007669"/>
    <property type="project" value="UniProtKB-UniRule"/>
</dbReference>
<proteinExistence type="inferred from homology"/>
<dbReference type="InterPro" id="IPR027417">
    <property type="entry name" value="P-loop_NTPase"/>
</dbReference>
<dbReference type="NCBIfam" id="TIGR02528">
    <property type="entry name" value="EutP"/>
    <property type="match status" value="1"/>
</dbReference>
<comment type="similarity">
    <text evidence="1">Belongs to the EutP/PduV family.</text>
</comment>
<sequence>MKRIAFVGTVGAGKTTLFNALQGNYSLARKTQAVEFNEKGDIDTPGEYFSHPRWYHALITTLQDVDTLIYVHAANDTESRLPAGLLDIGANKRHIAAISKTDMPDADVAAVRQLLYGMGFQEPIFELNAHDPQSVEHLVNYLSELSQKEEGAGEETYHS</sequence>
<dbReference type="SUPFAM" id="SSF52540">
    <property type="entry name" value="P-loop containing nucleoside triphosphate hydrolases"/>
    <property type="match status" value="1"/>
</dbReference>
<dbReference type="GO" id="GO:0006576">
    <property type="term" value="P:biogenic amine metabolic process"/>
    <property type="evidence" value="ECO:0007669"/>
    <property type="project" value="InterPro"/>
</dbReference>
<evidence type="ECO:0000256" key="1">
    <source>
        <dbReference type="PIRNR" id="PIRNR036409"/>
    </source>
</evidence>
<dbReference type="HOGENOM" id="CLU_113298_2_0_6"/>
<dbReference type="RefSeq" id="WP_009654912.1">
    <property type="nucleotide sequence ID" value="NC_016612.1"/>
</dbReference>
<dbReference type="Gene3D" id="3.40.50.300">
    <property type="entry name" value="P-loop containing nucleotide triphosphate hydrolases"/>
    <property type="match status" value="1"/>
</dbReference>
<dbReference type="EMBL" id="CP003218">
    <property type="protein sequence ID" value="AEX07111.1"/>
    <property type="molecule type" value="Genomic_DNA"/>
</dbReference>
<dbReference type="AlphaFoldDB" id="A0A0H3HKD7"/>
<evidence type="ECO:0000313" key="3">
    <source>
        <dbReference type="Proteomes" id="UP000007843"/>
    </source>
</evidence>